<gene>
    <name evidence="1" type="ORF">BDP27DRAFT_1362774</name>
</gene>
<comment type="caution">
    <text evidence="1">The sequence shown here is derived from an EMBL/GenBank/DDBJ whole genome shotgun (WGS) entry which is preliminary data.</text>
</comment>
<evidence type="ECO:0000313" key="1">
    <source>
        <dbReference type="EMBL" id="KAF9070194.1"/>
    </source>
</evidence>
<dbReference type="Proteomes" id="UP000772434">
    <property type="component" value="Unassembled WGS sequence"/>
</dbReference>
<keyword evidence="2" id="KW-1185">Reference proteome</keyword>
<name>A0A9P5PVR8_9AGAR</name>
<reference evidence="1" key="1">
    <citation type="submission" date="2020-11" db="EMBL/GenBank/DDBJ databases">
        <authorList>
            <consortium name="DOE Joint Genome Institute"/>
            <person name="Ahrendt S."/>
            <person name="Riley R."/>
            <person name="Andreopoulos W."/>
            <person name="Labutti K."/>
            <person name="Pangilinan J."/>
            <person name="Ruiz-Duenas F.J."/>
            <person name="Barrasa J.M."/>
            <person name="Sanchez-Garcia M."/>
            <person name="Camarero S."/>
            <person name="Miyauchi S."/>
            <person name="Serrano A."/>
            <person name="Linde D."/>
            <person name="Babiker R."/>
            <person name="Drula E."/>
            <person name="Ayuso-Fernandez I."/>
            <person name="Pacheco R."/>
            <person name="Padilla G."/>
            <person name="Ferreira P."/>
            <person name="Barriuso J."/>
            <person name="Kellner H."/>
            <person name="Castanera R."/>
            <person name="Alfaro M."/>
            <person name="Ramirez L."/>
            <person name="Pisabarro A.G."/>
            <person name="Kuo A."/>
            <person name="Tritt A."/>
            <person name="Lipzen A."/>
            <person name="He G."/>
            <person name="Yan M."/>
            <person name="Ng V."/>
            <person name="Cullen D."/>
            <person name="Martin F."/>
            <person name="Rosso M.-N."/>
            <person name="Henrissat B."/>
            <person name="Hibbett D."/>
            <person name="Martinez A.T."/>
            <person name="Grigoriev I.V."/>
        </authorList>
    </citation>
    <scope>NUCLEOTIDE SEQUENCE</scope>
    <source>
        <strain evidence="1">AH 40177</strain>
    </source>
</reference>
<accession>A0A9P5PVR8</accession>
<dbReference type="AlphaFoldDB" id="A0A9P5PVR8"/>
<sequence>MSPDRIELGTSIASELLSMFLASGHPALHHPVTKFALGQNLWRSAESVNSASTVQWIGEEVIKKVQALSCVIHINSQDMLFPKTQLRRNIAVGMMVELLPGAAGVIHQMGRSGAVVHFDDTSCVVLVNGSFQTIPQVAVWSDISIGNQIVLPLRRVLMVKLVFIATVAIDLANLVECHVNSLQEAKTWAIPSITWQDILQKALPIPATSAVETVQQKHASETYTGVSPLQTFLHMEGNNNSLPKGFWAFKAGQTFNQQWNAGKEENRCSEEDHEREFEQWRLALLRVEVQQNQATSEVGTQAAASKDTVFAPQKIQEFMFIHKTQVFRQGLDIEASTVNLDSVVLVKLLVSVPSFYEDTFRLAFDQGLDIVFLTTQIYFVFS</sequence>
<dbReference type="EMBL" id="JADNRY010000043">
    <property type="protein sequence ID" value="KAF9070194.1"/>
    <property type="molecule type" value="Genomic_DNA"/>
</dbReference>
<organism evidence="1 2">
    <name type="scientific">Rhodocollybia butyracea</name>
    <dbReference type="NCBI Taxonomy" id="206335"/>
    <lineage>
        <taxon>Eukaryota</taxon>
        <taxon>Fungi</taxon>
        <taxon>Dikarya</taxon>
        <taxon>Basidiomycota</taxon>
        <taxon>Agaricomycotina</taxon>
        <taxon>Agaricomycetes</taxon>
        <taxon>Agaricomycetidae</taxon>
        <taxon>Agaricales</taxon>
        <taxon>Marasmiineae</taxon>
        <taxon>Omphalotaceae</taxon>
        <taxon>Rhodocollybia</taxon>
    </lineage>
</organism>
<protein>
    <submittedName>
        <fullName evidence="1">Uncharacterized protein</fullName>
    </submittedName>
</protein>
<proteinExistence type="predicted"/>
<evidence type="ECO:0000313" key="2">
    <source>
        <dbReference type="Proteomes" id="UP000772434"/>
    </source>
</evidence>